<keyword evidence="3" id="KW-0723">Serine/threonine-protein kinase</keyword>
<keyword evidence="11" id="KW-0347">Helicase</keyword>
<evidence type="ECO:0000259" key="19">
    <source>
        <dbReference type="PROSITE" id="PS51194"/>
    </source>
</evidence>
<evidence type="ECO:0000256" key="10">
    <source>
        <dbReference type="ARBA" id="ARBA00022801"/>
    </source>
</evidence>
<feature type="domain" description="Protein kinase" evidence="18">
    <location>
        <begin position="160"/>
        <end position="443"/>
    </location>
</feature>
<feature type="domain" description="Helicase C-terminal" evidence="19">
    <location>
        <begin position="717"/>
        <end position="874"/>
    </location>
</feature>
<feature type="binding site" evidence="17">
    <location>
        <position position="957"/>
    </location>
    <ligand>
        <name>ATP</name>
        <dbReference type="ChEBI" id="CHEBI:30616"/>
    </ligand>
</feature>
<dbReference type="SMART" id="SM00220">
    <property type="entry name" value="S_TKc"/>
    <property type="match status" value="2"/>
</dbReference>
<evidence type="ECO:0000256" key="17">
    <source>
        <dbReference type="PROSITE-ProRule" id="PRU10141"/>
    </source>
</evidence>
<dbReference type="FunFam" id="1.10.510.10:FF:000574">
    <property type="entry name" value="Cell division related protein kinase 2"/>
    <property type="match status" value="2"/>
</dbReference>
<name>A0AA39SJF4_ACESA</name>
<dbReference type="EC" id="2.7.11.22" evidence="2"/>
<sequence length="1382" mass="155327">MEEETLIDENFRLFGKSKRKSIPICNALVKWELLAVCMDELMLLFCSQLDFFSNLPSNRVSYTIEPQNTDFSSVLETTQLEKFSGSSDTNTSSAASFADIGLAEWAVQTCKELGMKKPTALQSHCKNDVVLLHAIEADLGKQLEEFECKEQDVLSDITRYERLGKIGEGSYGKVYKARNCITNETGALKMISMDIEKVGVPSTTIREISVLKEMQHLNIVSLRDVQYTEKDMCLVFEYLDMDLKKYMDSCTDFTNNPHAIKTFLRQIPCGVAYCHSHRVLHRDLKPQNLLIDCRTSTIKLADFGLARACSVPIRTYSHEVVTLHYRPPEILLGSRNYSTSVDVWSIGCIFAEMVNQKPLFPGMSEIDQLHKIFSIMGTPDEDTWPGVFSLPDFRPFFPLRFPKDLVTFVPNLDPVGVDLLSKMLCMDPKKRITAKSALEHEYFKIDESVDVELPKKIRAMSRKRRLDWGDTQHIKRKIQLGQGENCLKGVKGISVGQEPNYLEVAKAFFNKVQLGSIVKGLGGIKDARLGCRNEEGPPIQCFLKKLDLQPKSLDVGSLTSTESGPGCKEKYSGPGCKEKYNVGKKKKHLVSNSTTIPVIWAFNKKVITESLAVKGHGLKTMSSKFKMPLILEEEFVKTIDMVLSHGESRHEIPTGQPLFLVGKDAFPSLECLAVDWNCIKKEMLHGKFSEYLCKLNHLGLVGPFKETAICPSCFLHKLPNLETLCVHKGQASILLATDIASHGLDIPTADLAINYDIPMNLRDYVHHVWRTARAGRGGLSVSFVSQIPRQASILLATDVASHDSDIPNVDLVINYDIPRNMRDYVHRVGSTARADRDGLSVSFVSQNDVVLLHAIEADLGKQLEEFECKEQDVLSDITRIFNASRVAKMKLMDEGFDEKAKEWKEQKMKTLSEKGLLKKRNKKRKIYYERLGKIGEGSYGKVYKARDCITNETVALKMISMDIEKVGVPSTTIREISVLKEMQHPNIVSLRDVQYTEKDICLVFEYLDMDLKKYMDSCTDFANNSHAIKTFLRQILCGVAYCHSHRVLHRDLKPQNLLLDCRTSTIRLADFGLARACSAPIRTYSHEVVTLHYRPPEILLGSRNYSTSVDVWSVGCIFAEMLNQKPLFPGMSEIDQLHKIFSIMGTPDEDTWPGVFSLPDFRPFFPLRFPKDLATFVPNLDPVGVDLLSKMLCMDPKKRITAKSALEHEYFKIDESVDGENCLKGVKGISVGQEPKYLEVAKAFFNKVQLGSIVKGLGGIKDARLGCRNEEGPPIQCFLKKLDLQPKSLDVGSLTSTESGPGCKEKYSGPGCKEKYNVGKKKKHLVSNSTTIPVIWAFNKKVITESLAVKGHGLKTMSSKFKMPLILEEEFVKTIDMGKALG</sequence>
<evidence type="ECO:0000259" key="20">
    <source>
        <dbReference type="PROSITE" id="PS51195"/>
    </source>
</evidence>
<protein>
    <recommendedName>
        <fullName evidence="2">cyclin-dependent kinase</fullName>
        <ecNumber evidence="2">2.7.11.22</ecNumber>
    </recommendedName>
</protein>
<evidence type="ECO:0000256" key="1">
    <source>
        <dbReference type="ARBA" id="ARBA00006485"/>
    </source>
</evidence>
<evidence type="ECO:0000256" key="7">
    <source>
        <dbReference type="ARBA" id="ARBA00022741"/>
    </source>
</evidence>
<dbReference type="PROSITE" id="PS51194">
    <property type="entry name" value="HELICASE_CTER"/>
    <property type="match status" value="1"/>
</dbReference>
<dbReference type="Pfam" id="PF00069">
    <property type="entry name" value="Pkinase"/>
    <property type="match status" value="2"/>
</dbReference>
<keyword evidence="7 17" id="KW-0547">Nucleotide-binding</keyword>
<evidence type="ECO:0000256" key="6">
    <source>
        <dbReference type="ARBA" id="ARBA00022679"/>
    </source>
</evidence>
<feature type="short sequence motif" description="Q motif" evidence="16">
    <location>
        <begin position="95"/>
        <end position="123"/>
    </location>
</feature>
<evidence type="ECO:0000256" key="14">
    <source>
        <dbReference type="ARBA" id="ARBA00047811"/>
    </source>
</evidence>
<dbReference type="PROSITE" id="PS50011">
    <property type="entry name" value="PROTEIN_KINASE_DOM"/>
    <property type="match status" value="2"/>
</dbReference>
<dbReference type="GO" id="GO:0004693">
    <property type="term" value="F:cyclin-dependent protein serine/threonine kinase activity"/>
    <property type="evidence" value="ECO:0007669"/>
    <property type="project" value="UniProtKB-EC"/>
</dbReference>
<dbReference type="Gene3D" id="1.10.510.10">
    <property type="entry name" value="Transferase(Phosphotransferase) domain 1"/>
    <property type="match status" value="2"/>
</dbReference>
<dbReference type="GO" id="GO:0010468">
    <property type="term" value="P:regulation of gene expression"/>
    <property type="evidence" value="ECO:0007669"/>
    <property type="project" value="TreeGrafter"/>
</dbReference>
<dbReference type="InterPro" id="IPR000719">
    <property type="entry name" value="Prot_kinase_dom"/>
</dbReference>
<dbReference type="GO" id="GO:0000307">
    <property type="term" value="C:cyclin-dependent protein kinase holoenzyme complex"/>
    <property type="evidence" value="ECO:0007669"/>
    <property type="project" value="TreeGrafter"/>
</dbReference>
<dbReference type="FunFam" id="3.30.200.20:FF:000375">
    <property type="entry name" value="Cell division related protein kinase 2"/>
    <property type="match status" value="1"/>
</dbReference>
<reference evidence="21" key="1">
    <citation type="journal article" date="2022" name="Plant J.">
        <title>Strategies of tolerance reflected in two North American maple genomes.</title>
        <authorList>
            <person name="McEvoy S.L."/>
            <person name="Sezen U.U."/>
            <person name="Trouern-Trend A."/>
            <person name="McMahon S.M."/>
            <person name="Schaberg P.G."/>
            <person name="Yang J."/>
            <person name="Wegrzyn J.L."/>
            <person name="Swenson N.G."/>
        </authorList>
    </citation>
    <scope>NUCLEOTIDE SEQUENCE</scope>
    <source>
        <strain evidence="21">NS2018</strain>
    </source>
</reference>
<dbReference type="SMART" id="SM00490">
    <property type="entry name" value="HELICc"/>
    <property type="match status" value="1"/>
</dbReference>
<evidence type="ECO:0000256" key="8">
    <source>
        <dbReference type="ARBA" id="ARBA00022776"/>
    </source>
</evidence>
<keyword evidence="9" id="KW-0418">Kinase</keyword>
<evidence type="ECO:0000313" key="21">
    <source>
        <dbReference type="EMBL" id="KAK0595432.1"/>
    </source>
</evidence>
<proteinExistence type="inferred from homology"/>
<dbReference type="InterPro" id="IPR027417">
    <property type="entry name" value="P-loop_NTPase"/>
</dbReference>
<reference evidence="21" key="2">
    <citation type="submission" date="2023-06" db="EMBL/GenBank/DDBJ databases">
        <authorList>
            <person name="Swenson N.G."/>
            <person name="Wegrzyn J.L."/>
            <person name="Mcevoy S.L."/>
        </authorList>
    </citation>
    <scope>NUCLEOTIDE SEQUENCE</scope>
    <source>
        <strain evidence="21">NS2018</strain>
        <tissue evidence="21">Leaf</tissue>
    </source>
</reference>
<comment type="caution">
    <text evidence="21">The sequence shown here is derived from an EMBL/GenBank/DDBJ whole genome shotgun (WGS) entry which is preliminary data.</text>
</comment>
<dbReference type="PROSITE" id="PS00107">
    <property type="entry name" value="PROTEIN_KINASE_ATP"/>
    <property type="match status" value="1"/>
</dbReference>
<dbReference type="PROSITE" id="PS00108">
    <property type="entry name" value="PROTEIN_KINASE_ST"/>
    <property type="match status" value="2"/>
</dbReference>
<dbReference type="InterPro" id="IPR014014">
    <property type="entry name" value="RNA_helicase_DEAD_Q_motif"/>
</dbReference>
<dbReference type="Gene3D" id="3.40.50.300">
    <property type="entry name" value="P-loop containing nucleotide triphosphate hydrolases"/>
    <property type="match status" value="2"/>
</dbReference>
<dbReference type="SUPFAM" id="SSF56112">
    <property type="entry name" value="Protein kinase-like (PK-like)"/>
    <property type="match status" value="2"/>
</dbReference>
<feature type="domain" description="Protein kinase" evidence="18">
    <location>
        <begin position="928"/>
        <end position="1211"/>
    </location>
</feature>
<evidence type="ECO:0000259" key="18">
    <source>
        <dbReference type="PROSITE" id="PS50011"/>
    </source>
</evidence>
<keyword evidence="4" id="KW-0597">Phosphoprotein</keyword>
<evidence type="ECO:0000256" key="5">
    <source>
        <dbReference type="ARBA" id="ARBA00022618"/>
    </source>
</evidence>
<dbReference type="PROSITE" id="PS51195">
    <property type="entry name" value="Q_MOTIF"/>
    <property type="match status" value="1"/>
</dbReference>
<keyword evidence="10" id="KW-0378">Hydrolase</keyword>
<evidence type="ECO:0000256" key="15">
    <source>
        <dbReference type="ARBA" id="ARBA00048367"/>
    </source>
</evidence>
<dbReference type="PANTHER" id="PTHR24056:SF548">
    <property type="entry name" value="CYCLIN-DEPENDENT KINASE A-1"/>
    <property type="match status" value="1"/>
</dbReference>
<keyword evidence="22" id="KW-1185">Reference proteome</keyword>
<dbReference type="GO" id="GO:0005634">
    <property type="term" value="C:nucleus"/>
    <property type="evidence" value="ECO:0007669"/>
    <property type="project" value="TreeGrafter"/>
</dbReference>
<dbReference type="SUPFAM" id="SSF52540">
    <property type="entry name" value="P-loop containing nucleoside triphosphate hydrolases"/>
    <property type="match status" value="2"/>
</dbReference>
<evidence type="ECO:0000256" key="2">
    <source>
        <dbReference type="ARBA" id="ARBA00012425"/>
    </source>
</evidence>
<dbReference type="InterPro" id="IPR008271">
    <property type="entry name" value="Ser/Thr_kinase_AS"/>
</dbReference>
<dbReference type="GO" id="GO:0000082">
    <property type="term" value="P:G1/S transition of mitotic cell cycle"/>
    <property type="evidence" value="ECO:0007669"/>
    <property type="project" value="TreeGrafter"/>
</dbReference>
<keyword evidence="5" id="KW-0132">Cell division</keyword>
<comment type="catalytic activity">
    <reaction evidence="14">
        <text>L-threonyl-[protein] + ATP = O-phospho-L-threonyl-[protein] + ADP + H(+)</text>
        <dbReference type="Rhea" id="RHEA:46608"/>
        <dbReference type="Rhea" id="RHEA-COMP:11060"/>
        <dbReference type="Rhea" id="RHEA-COMP:11605"/>
        <dbReference type="ChEBI" id="CHEBI:15378"/>
        <dbReference type="ChEBI" id="CHEBI:30013"/>
        <dbReference type="ChEBI" id="CHEBI:30616"/>
        <dbReference type="ChEBI" id="CHEBI:61977"/>
        <dbReference type="ChEBI" id="CHEBI:456216"/>
        <dbReference type="EC" id="2.7.11.22"/>
    </reaction>
</comment>
<keyword evidence="12 17" id="KW-0067">ATP-binding</keyword>
<keyword evidence="13" id="KW-0131">Cell cycle</keyword>
<evidence type="ECO:0000256" key="3">
    <source>
        <dbReference type="ARBA" id="ARBA00022527"/>
    </source>
</evidence>
<organism evidence="21 22">
    <name type="scientific">Acer saccharum</name>
    <name type="common">Sugar maple</name>
    <dbReference type="NCBI Taxonomy" id="4024"/>
    <lineage>
        <taxon>Eukaryota</taxon>
        <taxon>Viridiplantae</taxon>
        <taxon>Streptophyta</taxon>
        <taxon>Embryophyta</taxon>
        <taxon>Tracheophyta</taxon>
        <taxon>Spermatophyta</taxon>
        <taxon>Magnoliopsida</taxon>
        <taxon>eudicotyledons</taxon>
        <taxon>Gunneridae</taxon>
        <taxon>Pentapetalae</taxon>
        <taxon>rosids</taxon>
        <taxon>malvids</taxon>
        <taxon>Sapindales</taxon>
        <taxon>Sapindaceae</taxon>
        <taxon>Hippocastanoideae</taxon>
        <taxon>Acereae</taxon>
        <taxon>Acer</taxon>
    </lineage>
</organism>
<dbReference type="GO" id="GO:0003724">
    <property type="term" value="F:RNA helicase activity"/>
    <property type="evidence" value="ECO:0007669"/>
    <property type="project" value="InterPro"/>
</dbReference>
<dbReference type="GO" id="GO:0030332">
    <property type="term" value="F:cyclin binding"/>
    <property type="evidence" value="ECO:0007669"/>
    <property type="project" value="TreeGrafter"/>
</dbReference>
<dbReference type="InterPro" id="IPR011009">
    <property type="entry name" value="Kinase-like_dom_sf"/>
</dbReference>
<dbReference type="GO" id="GO:0005524">
    <property type="term" value="F:ATP binding"/>
    <property type="evidence" value="ECO:0007669"/>
    <property type="project" value="UniProtKB-UniRule"/>
</dbReference>
<dbReference type="FunFam" id="3.30.200.20:FF:000927">
    <property type="entry name" value="Cyclin-dependent kinase 2"/>
    <property type="match status" value="1"/>
</dbReference>
<dbReference type="Pfam" id="PF00271">
    <property type="entry name" value="Helicase_C"/>
    <property type="match status" value="2"/>
</dbReference>
<dbReference type="GO" id="GO:0051301">
    <property type="term" value="P:cell division"/>
    <property type="evidence" value="ECO:0007669"/>
    <property type="project" value="UniProtKB-KW"/>
</dbReference>
<evidence type="ECO:0000256" key="16">
    <source>
        <dbReference type="PROSITE-ProRule" id="PRU00552"/>
    </source>
</evidence>
<evidence type="ECO:0000256" key="13">
    <source>
        <dbReference type="ARBA" id="ARBA00023306"/>
    </source>
</evidence>
<evidence type="ECO:0000256" key="4">
    <source>
        <dbReference type="ARBA" id="ARBA00022553"/>
    </source>
</evidence>
<evidence type="ECO:0000256" key="9">
    <source>
        <dbReference type="ARBA" id="ARBA00022777"/>
    </source>
</evidence>
<dbReference type="GO" id="GO:0007165">
    <property type="term" value="P:signal transduction"/>
    <property type="evidence" value="ECO:0007669"/>
    <property type="project" value="TreeGrafter"/>
</dbReference>
<dbReference type="GO" id="GO:0016787">
    <property type="term" value="F:hydrolase activity"/>
    <property type="evidence" value="ECO:0007669"/>
    <property type="project" value="UniProtKB-KW"/>
</dbReference>
<dbReference type="InterPro" id="IPR017441">
    <property type="entry name" value="Protein_kinase_ATP_BS"/>
</dbReference>
<dbReference type="InterPro" id="IPR001650">
    <property type="entry name" value="Helicase_C-like"/>
</dbReference>
<dbReference type="EMBL" id="JAUESC010000004">
    <property type="protein sequence ID" value="KAK0595432.1"/>
    <property type="molecule type" value="Genomic_DNA"/>
</dbReference>
<dbReference type="PANTHER" id="PTHR24056">
    <property type="entry name" value="CELL DIVISION PROTEIN KINASE"/>
    <property type="match status" value="1"/>
</dbReference>
<evidence type="ECO:0000256" key="12">
    <source>
        <dbReference type="ARBA" id="ARBA00022840"/>
    </source>
</evidence>
<dbReference type="GO" id="GO:0051445">
    <property type="term" value="P:regulation of meiotic cell cycle"/>
    <property type="evidence" value="ECO:0007669"/>
    <property type="project" value="TreeGrafter"/>
</dbReference>
<dbReference type="GO" id="GO:0005737">
    <property type="term" value="C:cytoplasm"/>
    <property type="evidence" value="ECO:0007669"/>
    <property type="project" value="TreeGrafter"/>
</dbReference>
<accession>A0AA39SJF4</accession>
<evidence type="ECO:0000313" key="22">
    <source>
        <dbReference type="Proteomes" id="UP001168877"/>
    </source>
</evidence>
<evidence type="ECO:0000256" key="11">
    <source>
        <dbReference type="ARBA" id="ARBA00022806"/>
    </source>
</evidence>
<comment type="catalytic activity">
    <reaction evidence="15">
        <text>L-seryl-[protein] + ATP = O-phospho-L-seryl-[protein] + ADP + H(+)</text>
        <dbReference type="Rhea" id="RHEA:17989"/>
        <dbReference type="Rhea" id="RHEA-COMP:9863"/>
        <dbReference type="Rhea" id="RHEA-COMP:11604"/>
        <dbReference type="ChEBI" id="CHEBI:15378"/>
        <dbReference type="ChEBI" id="CHEBI:29999"/>
        <dbReference type="ChEBI" id="CHEBI:30616"/>
        <dbReference type="ChEBI" id="CHEBI:83421"/>
        <dbReference type="ChEBI" id="CHEBI:456216"/>
        <dbReference type="EC" id="2.7.11.22"/>
    </reaction>
</comment>
<dbReference type="InterPro" id="IPR050108">
    <property type="entry name" value="CDK"/>
</dbReference>
<comment type="similarity">
    <text evidence="1">Belongs to the protein kinase superfamily. CMGC Ser/Thr protein kinase family. CDC2/CDKX subfamily.</text>
</comment>
<gene>
    <name evidence="21" type="ORF">LWI29_006588</name>
</gene>
<dbReference type="GO" id="GO:0010389">
    <property type="term" value="P:regulation of G2/M transition of mitotic cell cycle"/>
    <property type="evidence" value="ECO:0007669"/>
    <property type="project" value="TreeGrafter"/>
</dbReference>
<keyword evidence="8" id="KW-0498">Mitosis</keyword>
<dbReference type="Gene3D" id="3.30.200.20">
    <property type="entry name" value="Phosphorylase Kinase, domain 1"/>
    <property type="match status" value="2"/>
</dbReference>
<feature type="domain" description="DEAD-box RNA helicase Q" evidence="20">
    <location>
        <begin position="95"/>
        <end position="123"/>
    </location>
</feature>
<dbReference type="Proteomes" id="UP001168877">
    <property type="component" value="Unassembled WGS sequence"/>
</dbReference>
<keyword evidence="6" id="KW-0808">Transferase</keyword>